<keyword evidence="5" id="KW-0131">Cell cycle</keyword>
<dbReference type="Gene3D" id="1.10.10.10">
    <property type="entry name" value="Winged helix-like DNA-binding domain superfamily/Winged helix DNA-binding domain"/>
    <property type="match status" value="1"/>
</dbReference>
<feature type="domain" description="Cullin family profile" evidence="8">
    <location>
        <begin position="474"/>
        <end position="652"/>
    </location>
</feature>
<dbReference type="SUPFAM" id="SSF75632">
    <property type="entry name" value="Cullin homology domain"/>
    <property type="match status" value="1"/>
</dbReference>
<evidence type="ECO:0000313" key="10">
    <source>
        <dbReference type="Proteomes" id="UP000541558"/>
    </source>
</evidence>
<evidence type="ECO:0000256" key="4">
    <source>
        <dbReference type="ARBA" id="ARBA00022786"/>
    </source>
</evidence>
<dbReference type="InterPro" id="IPR014786">
    <property type="entry name" value="ANAPC2_C"/>
</dbReference>
<name>A0A8H5C5D5_9AGAR</name>
<dbReference type="PROSITE" id="PS50069">
    <property type="entry name" value="CULLIN_2"/>
    <property type="match status" value="1"/>
</dbReference>
<comment type="similarity">
    <text evidence="6">Belongs to the cullin family.</text>
</comment>
<dbReference type="Gene3D" id="3.30.230.130">
    <property type="entry name" value="Cullin, Chain C, Domain 2"/>
    <property type="match status" value="1"/>
</dbReference>
<evidence type="ECO:0000256" key="6">
    <source>
        <dbReference type="PROSITE-ProRule" id="PRU00330"/>
    </source>
</evidence>
<dbReference type="Pfam" id="PF08672">
    <property type="entry name" value="ANAPC2"/>
    <property type="match status" value="1"/>
</dbReference>
<keyword evidence="2" id="KW-0132">Cell division</keyword>
<dbReference type="Pfam" id="PF25773">
    <property type="entry name" value="TPR_ANAPC2"/>
    <property type="match status" value="1"/>
</dbReference>
<feature type="compositionally biased region" description="Acidic residues" evidence="7">
    <location>
        <begin position="426"/>
        <end position="437"/>
    </location>
</feature>
<gene>
    <name evidence="9" type="ORF">D9611_011701</name>
</gene>
<dbReference type="Proteomes" id="UP000541558">
    <property type="component" value="Unassembled WGS sequence"/>
</dbReference>
<dbReference type="InterPro" id="IPR036388">
    <property type="entry name" value="WH-like_DNA-bd_sf"/>
</dbReference>
<dbReference type="InterPro" id="IPR057975">
    <property type="entry name" value="TPR_ANAPC2"/>
</dbReference>
<evidence type="ECO:0000259" key="8">
    <source>
        <dbReference type="PROSITE" id="PS50069"/>
    </source>
</evidence>
<proteinExistence type="inferred from homology"/>
<dbReference type="SMART" id="SM01013">
    <property type="entry name" value="APC2"/>
    <property type="match status" value="1"/>
</dbReference>
<dbReference type="SUPFAM" id="SSF46785">
    <property type="entry name" value="Winged helix' DNA-binding domain"/>
    <property type="match status" value="1"/>
</dbReference>
<evidence type="ECO:0000313" key="9">
    <source>
        <dbReference type="EMBL" id="KAF5335391.1"/>
    </source>
</evidence>
<keyword evidence="3" id="KW-0498">Mitosis</keyword>
<keyword evidence="10" id="KW-1185">Reference proteome</keyword>
<dbReference type="GO" id="GO:0006511">
    <property type="term" value="P:ubiquitin-dependent protein catabolic process"/>
    <property type="evidence" value="ECO:0007669"/>
    <property type="project" value="InterPro"/>
</dbReference>
<evidence type="ECO:0000256" key="7">
    <source>
        <dbReference type="SAM" id="MobiDB-lite"/>
    </source>
</evidence>
<comment type="caution">
    <text evidence="9">The sequence shown here is derived from an EMBL/GenBank/DDBJ whole genome shotgun (WGS) entry which is preliminary data.</text>
</comment>
<dbReference type="OrthoDB" id="5581181at2759"/>
<dbReference type="GO" id="GO:0007091">
    <property type="term" value="P:metaphase/anaphase transition of mitotic cell cycle"/>
    <property type="evidence" value="ECO:0007669"/>
    <property type="project" value="TreeGrafter"/>
</dbReference>
<accession>A0A8H5C5D5</accession>
<dbReference type="GO" id="GO:0031625">
    <property type="term" value="F:ubiquitin protein ligase binding"/>
    <property type="evidence" value="ECO:0007669"/>
    <property type="project" value="InterPro"/>
</dbReference>
<dbReference type="GO" id="GO:0051301">
    <property type="term" value="P:cell division"/>
    <property type="evidence" value="ECO:0007669"/>
    <property type="project" value="UniProtKB-KW"/>
</dbReference>
<keyword evidence="4" id="KW-0833">Ubl conjugation pathway</keyword>
<dbReference type="InterPro" id="IPR059120">
    <property type="entry name" value="Cullin-like_AB"/>
</dbReference>
<feature type="region of interest" description="Disordered" evidence="7">
    <location>
        <begin position="426"/>
        <end position="467"/>
    </location>
</feature>
<protein>
    <recommendedName>
        <fullName evidence="1">Anaphase-promoting complex subunit 2</fullName>
    </recommendedName>
</protein>
<dbReference type="InterPro" id="IPR036390">
    <property type="entry name" value="WH_DNA-bd_sf"/>
</dbReference>
<dbReference type="InterPro" id="IPR036317">
    <property type="entry name" value="Cullin_homology_sf"/>
</dbReference>
<evidence type="ECO:0000256" key="5">
    <source>
        <dbReference type="ARBA" id="ARBA00023306"/>
    </source>
</evidence>
<dbReference type="Gene3D" id="1.20.1310.10">
    <property type="entry name" value="Cullin Repeats"/>
    <property type="match status" value="1"/>
</dbReference>
<dbReference type="GO" id="GO:0070979">
    <property type="term" value="P:protein K11-linked ubiquitination"/>
    <property type="evidence" value="ECO:0007669"/>
    <property type="project" value="TreeGrafter"/>
</dbReference>
<dbReference type="AlphaFoldDB" id="A0A8H5C5D5"/>
<dbReference type="SMART" id="SM00182">
    <property type="entry name" value="CULLIN"/>
    <property type="match status" value="1"/>
</dbReference>
<evidence type="ECO:0000256" key="3">
    <source>
        <dbReference type="ARBA" id="ARBA00022776"/>
    </source>
</evidence>
<evidence type="ECO:0000256" key="2">
    <source>
        <dbReference type="ARBA" id="ARBA00022618"/>
    </source>
</evidence>
<dbReference type="InterPro" id="IPR016158">
    <property type="entry name" value="Cullin_homology"/>
</dbReference>
<dbReference type="PANTHER" id="PTHR45957">
    <property type="entry name" value="ANAPHASE-PROMOTING COMPLEX SUBUNIT 2"/>
    <property type="match status" value="1"/>
</dbReference>
<organism evidence="9 10">
    <name type="scientific">Ephemerocybe angulata</name>
    <dbReference type="NCBI Taxonomy" id="980116"/>
    <lineage>
        <taxon>Eukaryota</taxon>
        <taxon>Fungi</taxon>
        <taxon>Dikarya</taxon>
        <taxon>Basidiomycota</taxon>
        <taxon>Agaricomycotina</taxon>
        <taxon>Agaricomycetes</taxon>
        <taxon>Agaricomycetidae</taxon>
        <taxon>Agaricales</taxon>
        <taxon>Agaricineae</taxon>
        <taxon>Psathyrellaceae</taxon>
        <taxon>Ephemerocybe</taxon>
    </lineage>
</organism>
<dbReference type="EMBL" id="JAACJK010000063">
    <property type="protein sequence ID" value="KAF5335391.1"/>
    <property type="molecule type" value="Genomic_DNA"/>
</dbReference>
<dbReference type="InterPro" id="IPR044554">
    <property type="entry name" value="ANAPC2"/>
</dbReference>
<sequence>MATSALRTQVSVKYAESLEKLLAADKEKRLNPGLLNYSQALTLASEYLRPYDIKDRAAMMRPRTAFNINDVRTAFAMVHFSHQLPALTEIFLEDMRKSFHLIEYEINAYMTRYEINGCRRLRETKNLELFRMLVSRLHDWFKAWHPPTECASPDSPSQTHTDVIPPSLSSFFSGTYTLSFQTRLFAALPPSFARGFKALASWCLAPEDYPPMVSASGAPIKIDAVWTEFEKLGLIERYESVISSVAYEHIERRIEETCPNNWAVPMLPEIREWMTQKVVPWMLKIFTHGVTSRHDTQSLLTGIGARFDFHVNKVLCDLRIKEIFNIIVDYPDSLGALQDLKETLQRVDQRGDLVKFLRKENNKRLLHPGADTQTILQQYVSTIKCLRIVDPPGVLLYKVANPIRQYLRERPDTIRCIVGSLVGDDESGDSLVDDDEPIQPLQQPESEDYGDLEWNPEPIDAGPEFKTNKPSDVISTLVSIYDSKDLFVKELQVLLAQRLLAIDDNDTARVDKERRNIEILKIRFGDAALQVCAVMLKDMTDSKRTDDHIQGQTPSVVHPTVISHHFWPTLDQSDIVMPGQFQQMQEDYAKQFSVFKPDKKLKWLPHLGTVHLELELQDRTLDVDVPPLEAAFIELFSQKDTWSLEELIKAVGNVDRSAAVKALSTWTNMGVIKEQNENTFVLLEQAEDGAEMREMAPIQAAPSLPPVQTVQQQEAEQMRVHWKFIEGMLTNLGSLSLDRIQTMLRFSPNYDKTAEQLGYFLEAARREGLLVVQNGMWRLNK</sequence>
<evidence type="ECO:0000256" key="1">
    <source>
        <dbReference type="ARBA" id="ARBA00016068"/>
    </source>
</evidence>
<reference evidence="9 10" key="1">
    <citation type="journal article" date="2020" name="ISME J.">
        <title>Uncovering the hidden diversity of litter-decomposition mechanisms in mushroom-forming fungi.</title>
        <authorList>
            <person name="Floudas D."/>
            <person name="Bentzer J."/>
            <person name="Ahren D."/>
            <person name="Johansson T."/>
            <person name="Persson P."/>
            <person name="Tunlid A."/>
        </authorList>
    </citation>
    <scope>NUCLEOTIDE SEQUENCE [LARGE SCALE GENOMIC DNA]</scope>
    <source>
        <strain evidence="9 10">CBS 175.51</strain>
    </source>
</reference>
<dbReference type="PANTHER" id="PTHR45957:SF1">
    <property type="entry name" value="ANAPHASE-PROMOTING COMPLEX SUBUNIT 2"/>
    <property type="match status" value="1"/>
</dbReference>
<dbReference type="Pfam" id="PF26557">
    <property type="entry name" value="Cullin_AB"/>
    <property type="match status" value="1"/>
</dbReference>
<dbReference type="GO" id="GO:0005680">
    <property type="term" value="C:anaphase-promoting complex"/>
    <property type="evidence" value="ECO:0007669"/>
    <property type="project" value="TreeGrafter"/>
</dbReference>